<protein>
    <submittedName>
        <fullName evidence="2">Uncharacterized protein</fullName>
    </submittedName>
</protein>
<dbReference type="EMBL" id="SRLO01017606">
    <property type="protein sequence ID" value="TNN23704.1"/>
    <property type="molecule type" value="Genomic_DNA"/>
</dbReference>
<sequence length="91" mass="9963">MELQPGSRDANGPRIGIPRAALERGRGGPALRPGAARRVRNTPLHYGALTGVLIAFKINLMRQRDVRATSINALLCLFWFIPRSAQTLMGL</sequence>
<feature type="region of interest" description="Disordered" evidence="1">
    <location>
        <begin position="1"/>
        <end position="34"/>
    </location>
</feature>
<evidence type="ECO:0000256" key="1">
    <source>
        <dbReference type="SAM" id="MobiDB-lite"/>
    </source>
</evidence>
<keyword evidence="3" id="KW-1185">Reference proteome</keyword>
<organism evidence="2 3">
    <name type="scientific">Liparis tanakae</name>
    <name type="common">Tanaka's snailfish</name>
    <dbReference type="NCBI Taxonomy" id="230148"/>
    <lineage>
        <taxon>Eukaryota</taxon>
        <taxon>Metazoa</taxon>
        <taxon>Chordata</taxon>
        <taxon>Craniata</taxon>
        <taxon>Vertebrata</taxon>
        <taxon>Euteleostomi</taxon>
        <taxon>Actinopterygii</taxon>
        <taxon>Neopterygii</taxon>
        <taxon>Teleostei</taxon>
        <taxon>Neoteleostei</taxon>
        <taxon>Acanthomorphata</taxon>
        <taxon>Eupercaria</taxon>
        <taxon>Perciformes</taxon>
        <taxon>Cottioidei</taxon>
        <taxon>Cottales</taxon>
        <taxon>Liparidae</taxon>
        <taxon>Liparis</taxon>
    </lineage>
</organism>
<comment type="caution">
    <text evidence="2">The sequence shown here is derived from an EMBL/GenBank/DDBJ whole genome shotgun (WGS) entry which is preliminary data.</text>
</comment>
<accession>A0A4Z2E505</accession>
<name>A0A4Z2E505_9TELE</name>
<gene>
    <name evidence="2" type="ORF">EYF80_066174</name>
</gene>
<proteinExistence type="predicted"/>
<dbReference type="Proteomes" id="UP000314294">
    <property type="component" value="Unassembled WGS sequence"/>
</dbReference>
<dbReference type="AlphaFoldDB" id="A0A4Z2E505"/>
<evidence type="ECO:0000313" key="2">
    <source>
        <dbReference type="EMBL" id="TNN23704.1"/>
    </source>
</evidence>
<evidence type="ECO:0000313" key="3">
    <source>
        <dbReference type="Proteomes" id="UP000314294"/>
    </source>
</evidence>
<reference evidence="2 3" key="1">
    <citation type="submission" date="2019-03" db="EMBL/GenBank/DDBJ databases">
        <title>First draft genome of Liparis tanakae, snailfish: a comprehensive survey of snailfish specific genes.</title>
        <authorList>
            <person name="Kim W."/>
            <person name="Song I."/>
            <person name="Jeong J.-H."/>
            <person name="Kim D."/>
            <person name="Kim S."/>
            <person name="Ryu S."/>
            <person name="Song J.Y."/>
            <person name="Lee S.K."/>
        </authorList>
    </citation>
    <scope>NUCLEOTIDE SEQUENCE [LARGE SCALE GENOMIC DNA]</scope>
    <source>
        <tissue evidence="2">Muscle</tissue>
    </source>
</reference>